<evidence type="ECO:0000256" key="5">
    <source>
        <dbReference type="ARBA" id="ARBA00007383"/>
    </source>
</evidence>
<evidence type="ECO:0000256" key="12">
    <source>
        <dbReference type="PROSITE-ProRule" id="PRU01319"/>
    </source>
</evidence>
<evidence type="ECO:0000256" key="7">
    <source>
        <dbReference type="ARBA" id="ARBA00022722"/>
    </source>
</evidence>
<dbReference type="GO" id="GO:0004523">
    <property type="term" value="F:RNA-DNA hybrid ribonuclease activity"/>
    <property type="evidence" value="ECO:0007669"/>
    <property type="project" value="UniProtKB-UniRule"/>
</dbReference>
<keyword evidence="10 12" id="KW-0378">Hydrolase</keyword>
<accession>A0A2M7W2W2</accession>
<comment type="cofactor">
    <cofactor evidence="12">
        <name>Mn(2+)</name>
        <dbReference type="ChEBI" id="CHEBI:29035"/>
    </cofactor>
    <cofactor evidence="12">
        <name>Mg(2+)</name>
        <dbReference type="ChEBI" id="CHEBI:18420"/>
    </cofactor>
    <text evidence="12">Manganese or magnesium. Binds 1 divalent metal ion per monomer in the absence of substrate. May bind a second metal ion after substrate binding.</text>
</comment>
<feature type="binding site" evidence="12">
    <location>
        <position position="23"/>
    </location>
    <ligand>
        <name>a divalent metal cation</name>
        <dbReference type="ChEBI" id="CHEBI:60240"/>
    </ligand>
</feature>
<evidence type="ECO:0000256" key="10">
    <source>
        <dbReference type="ARBA" id="ARBA00022801"/>
    </source>
</evidence>
<dbReference type="GO" id="GO:0005737">
    <property type="term" value="C:cytoplasm"/>
    <property type="evidence" value="ECO:0007669"/>
    <property type="project" value="UniProtKB-SubCell"/>
</dbReference>
<dbReference type="GO" id="GO:0043137">
    <property type="term" value="P:DNA replication, removal of RNA primer"/>
    <property type="evidence" value="ECO:0007669"/>
    <property type="project" value="TreeGrafter"/>
</dbReference>
<dbReference type="InterPro" id="IPR022898">
    <property type="entry name" value="RNase_HII"/>
</dbReference>
<dbReference type="InterPro" id="IPR036397">
    <property type="entry name" value="RNaseH_sf"/>
</dbReference>
<keyword evidence="11" id="KW-0464">Manganese</keyword>
<dbReference type="PROSITE" id="PS51975">
    <property type="entry name" value="RNASE_H_2"/>
    <property type="match status" value="1"/>
</dbReference>
<keyword evidence="7 12" id="KW-0540">Nuclease</keyword>
<dbReference type="SUPFAM" id="SSF53098">
    <property type="entry name" value="Ribonuclease H-like"/>
    <property type="match status" value="1"/>
</dbReference>
<dbReference type="GO" id="GO:0046872">
    <property type="term" value="F:metal ion binding"/>
    <property type="evidence" value="ECO:0007669"/>
    <property type="project" value="UniProtKB-KW"/>
</dbReference>
<dbReference type="EC" id="3.1.26.4" evidence="13"/>
<keyword evidence="9 12" id="KW-0255">Endonuclease</keyword>
<dbReference type="GO" id="GO:0003723">
    <property type="term" value="F:RNA binding"/>
    <property type="evidence" value="ECO:0007669"/>
    <property type="project" value="UniProtKB-UniRule"/>
</dbReference>
<comment type="similarity">
    <text evidence="5 13">Belongs to the RNase HII family.</text>
</comment>
<evidence type="ECO:0000256" key="11">
    <source>
        <dbReference type="ARBA" id="ARBA00023211"/>
    </source>
</evidence>
<comment type="cofactor">
    <cofactor evidence="2">
        <name>Mg(2+)</name>
        <dbReference type="ChEBI" id="CHEBI:18420"/>
    </cofactor>
</comment>
<comment type="caution">
    <text evidence="15">The sequence shown here is derived from an EMBL/GenBank/DDBJ whole genome shotgun (WGS) entry which is preliminary data.</text>
</comment>
<feature type="binding site" evidence="12">
    <location>
        <position position="117"/>
    </location>
    <ligand>
        <name>a divalent metal cation</name>
        <dbReference type="ChEBI" id="CHEBI:60240"/>
    </ligand>
</feature>
<evidence type="ECO:0000256" key="3">
    <source>
        <dbReference type="ARBA" id="ARBA00004065"/>
    </source>
</evidence>
<dbReference type="Proteomes" id="UP000228952">
    <property type="component" value="Unassembled WGS sequence"/>
</dbReference>
<dbReference type="AlphaFoldDB" id="A0A2M7W2W2"/>
<evidence type="ECO:0000256" key="1">
    <source>
        <dbReference type="ARBA" id="ARBA00000077"/>
    </source>
</evidence>
<comment type="subcellular location">
    <subcellularLocation>
        <location evidence="4">Cytoplasm</location>
    </subcellularLocation>
</comment>
<dbReference type="NCBIfam" id="NF000595">
    <property type="entry name" value="PRK00015.1-3"/>
    <property type="match status" value="1"/>
</dbReference>
<evidence type="ECO:0000256" key="2">
    <source>
        <dbReference type="ARBA" id="ARBA00001946"/>
    </source>
</evidence>
<dbReference type="InterPro" id="IPR024567">
    <property type="entry name" value="RNase_HII/HIII_dom"/>
</dbReference>
<proteinExistence type="inferred from homology"/>
<evidence type="ECO:0000313" key="15">
    <source>
        <dbReference type="EMBL" id="PJA15420.1"/>
    </source>
</evidence>
<evidence type="ECO:0000256" key="6">
    <source>
        <dbReference type="ARBA" id="ARBA00022490"/>
    </source>
</evidence>
<evidence type="ECO:0000313" key="16">
    <source>
        <dbReference type="Proteomes" id="UP000228952"/>
    </source>
</evidence>
<dbReference type="Gene3D" id="3.30.420.10">
    <property type="entry name" value="Ribonuclease H-like superfamily/Ribonuclease H"/>
    <property type="match status" value="1"/>
</dbReference>
<dbReference type="CDD" id="cd07182">
    <property type="entry name" value="RNase_HII_bacteria_HII_like"/>
    <property type="match status" value="1"/>
</dbReference>
<comment type="catalytic activity">
    <reaction evidence="1 12 13">
        <text>Endonucleolytic cleavage to 5'-phosphomonoester.</text>
        <dbReference type="EC" id="3.1.26.4"/>
    </reaction>
</comment>
<feature type="domain" description="RNase H type-2" evidence="14">
    <location>
        <begin position="17"/>
        <end position="199"/>
    </location>
</feature>
<name>A0A2M7W2W2_9BACT</name>
<protein>
    <recommendedName>
        <fullName evidence="13">Ribonuclease</fullName>
        <ecNumber evidence="13">3.1.26.4</ecNumber>
    </recommendedName>
</protein>
<evidence type="ECO:0000256" key="13">
    <source>
        <dbReference type="RuleBase" id="RU003515"/>
    </source>
</evidence>
<keyword evidence="8 12" id="KW-0479">Metal-binding</keyword>
<dbReference type="InterPro" id="IPR012337">
    <property type="entry name" value="RNaseH-like_sf"/>
</dbReference>
<evidence type="ECO:0000256" key="9">
    <source>
        <dbReference type="ARBA" id="ARBA00022759"/>
    </source>
</evidence>
<evidence type="ECO:0000259" key="14">
    <source>
        <dbReference type="PROSITE" id="PS51975"/>
    </source>
</evidence>
<dbReference type="GO" id="GO:0006298">
    <property type="term" value="P:mismatch repair"/>
    <property type="evidence" value="ECO:0007669"/>
    <property type="project" value="TreeGrafter"/>
</dbReference>
<dbReference type="Pfam" id="PF01351">
    <property type="entry name" value="RNase_HII"/>
    <property type="match status" value="1"/>
</dbReference>
<sequence>MQYPTFALEYELLKRYHVIAGVDEVGRGCLAGPVVACMAVITSENDYLPSLVRDSKTLSFRQRETVSQQLAVLLSDYAIGMASAEEIDRLGIRKATHLAMLRAYWQLTVQPEIVLMDGESATIPIFSKTFQYNYGDLLHYSIAAASILAKVWRDQYMIALEEQVPGYGFDKHKGYGTKLHYESLSRLGISNIHRKTFIH</sequence>
<reference evidence="16" key="1">
    <citation type="submission" date="2017-09" db="EMBL/GenBank/DDBJ databases">
        <title>Depth-based differentiation of microbial function through sediment-hosted aquifers and enrichment of novel symbionts in the deep terrestrial subsurface.</title>
        <authorList>
            <person name="Probst A.J."/>
            <person name="Ladd B."/>
            <person name="Jarett J.K."/>
            <person name="Geller-Mcgrath D.E."/>
            <person name="Sieber C.M.K."/>
            <person name="Emerson J.B."/>
            <person name="Anantharaman K."/>
            <person name="Thomas B.C."/>
            <person name="Malmstrom R."/>
            <person name="Stieglmeier M."/>
            <person name="Klingl A."/>
            <person name="Woyke T."/>
            <person name="Ryan C.M."/>
            <person name="Banfield J.F."/>
        </authorList>
    </citation>
    <scope>NUCLEOTIDE SEQUENCE [LARGE SCALE GENOMIC DNA]</scope>
</reference>
<dbReference type="GO" id="GO:0032299">
    <property type="term" value="C:ribonuclease H2 complex"/>
    <property type="evidence" value="ECO:0007669"/>
    <property type="project" value="TreeGrafter"/>
</dbReference>
<evidence type="ECO:0000256" key="8">
    <source>
        <dbReference type="ARBA" id="ARBA00022723"/>
    </source>
</evidence>
<evidence type="ECO:0000256" key="4">
    <source>
        <dbReference type="ARBA" id="ARBA00004496"/>
    </source>
</evidence>
<comment type="function">
    <text evidence="3 13">Endonuclease that specifically degrades the RNA of RNA-DNA hybrids.</text>
</comment>
<gene>
    <name evidence="15" type="ORF">COX64_00785</name>
</gene>
<dbReference type="PANTHER" id="PTHR10954">
    <property type="entry name" value="RIBONUCLEASE H2 SUBUNIT A"/>
    <property type="match status" value="1"/>
</dbReference>
<dbReference type="InterPro" id="IPR001352">
    <property type="entry name" value="RNase_HII/HIII"/>
</dbReference>
<dbReference type="EMBL" id="PFQB01000018">
    <property type="protein sequence ID" value="PJA15420.1"/>
    <property type="molecule type" value="Genomic_DNA"/>
</dbReference>
<organism evidence="15 16">
    <name type="scientific">Candidatus Dojkabacteria bacterium CG_4_10_14_0_2_um_filter_Dojkabacteria_WS6_41_15</name>
    <dbReference type="NCBI Taxonomy" id="2014249"/>
    <lineage>
        <taxon>Bacteria</taxon>
        <taxon>Candidatus Dojkabacteria</taxon>
    </lineage>
</organism>
<feature type="binding site" evidence="12">
    <location>
        <position position="24"/>
    </location>
    <ligand>
        <name>a divalent metal cation</name>
        <dbReference type="ChEBI" id="CHEBI:60240"/>
    </ligand>
</feature>
<dbReference type="PANTHER" id="PTHR10954:SF18">
    <property type="entry name" value="RIBONUCLEASE HII"/>
    <property type="match status" value="1"/>
</dbReference>
<keyword evidence="6" id="KW-0963">Cytoplasm</keyword>